<dbReference type="PANTHER" id="PTHR43240">
    <property type="entry name" value="1,4-DIHYDROXY-2-NAPHTHOYL-COA THIOESTERASE 1"/>
    <property type="match status" value="1"/>
</dbReference>
<dbReference type="Gene3D" id="3.10.129.10">
    <property type="entry name" value="Hotdog Thioesterase"/>
    <property type="match status" value="1"/>
</dbReference>
<dbReference type="Proteomes" id="UP000193577">
    <property type="component" value="Unassembled WGS sequence"/>
</dbReference>
<feature type="domain" description="Thioesterase" evidence="4">
    <location>
        <begin position="103"/>
        <end position="177"/>
    </location>
</feature>
<comment type="caution">
    <text evidence="5">The sequence shown here is derived from an EMBL/GenBank/DDBJ whole genome shotgun (WGS) entry which is preliminary data.</text>
</comment>
<name>A0AA91SSN3_9MYCO</name>
<dbReference type="InterPro" id="IPR029069">
    <property type="entry name" value="HotDog_dom_sf"/>
</dbReference>
<dbReference type="InterPro" id="IPR003736">
    <property type="entry name" value="PAAI_dom"/>
</dbReference>
<reference evidence="5 6" key="1">
    <citation type="submission" date="2017-04" db="EMBL/GenBank/DDBJ databases">
        <title>The new phylogeny of genus Mycobacterium.</title>
        <authorList>
            <person name="Tortoli E."/>
            <person name="Trovato A."/>
            <person name="Cirillo D.M."/>
        </authorList>
    </citation>
    <scope>NUCLEOTIDE SEQUENCE [LARGE SCALE GENOMIC DNA]</scope>
    <source>
        <strain evidence="5 6">KCTC 19819</strain>
    </source>
</reference>
<dbReference type="GO" id="GO:0061522">
    <property type="term" value="F:1,4-dihydroxy-2-naphthoyl-CoA thioesterase activity"/>
    <property type="evidence" value="ECO:0007669"/>
    <property type="project" value="TreeGrafter"/>
</dbReference>
<dbReference type="EMBL" id="NCXO01000006">
    <property type="protein sequence ID" value="OSC35015.1"/>
    <property type="molecule type" value="Genomic_DNA"/>
</dbReference>
<proteinExistence type="inferred from homology"/>
<evidence type="ECO:0000259" key="4">
    <source>
        <dbReference type="Pfam" id="PF03061"/>
    </source>
</evidence>
<dbReference type="CDD" id="cd03443">
    <property type="entry name" value="PaaI_thioesterase"/>
    <property type="match status" value="1"/>
</dbReference>
<comment type="similarity">
    <text evidence="1">Belongs to the thioesterase PaaI family.</text>
</comment>
<dbReference type="GO" id="GO:0005829">
    <property type="term" value="C:cytosol"/>
    <property type="evidence" value="ECO:0007669"/>
    <property type="project" value="TreeGrafter"/>
</dbReference>
<evidence type="ECO:0000313" key="5">
    <source>
        <dbReference type="EMBL" id="OSC35015.1"/>
    </source>
</evidence>
<feature type="region of interest" description="Disordered" evidence="3">
    <location>
        <begin position="1"/>
        <end position="45"/>
    </location>
</feature>
<evidence type="ECO:0000256" key="1">
    <source>
        <dbReference type="ARBA" id="ARBA00008324"/>
    </source>
</evidence>
<keyword evidence="2" id="KW-0378">Hydrolase</keyword>
<evidence type="ECO:0000313" key="6">
    <source>
        <dbReference type="Proteomes" id="UP000193577"/>
    </source>
</evidence>
<evidence type="ECO:0000256" key="2">
    <source>
        <dbReference type="ARBA" id="ARBA00022801"/>
    </source>
</evidence>
<dbReference type="PANTHER" id="PTHR43240:SF5">
    <property type="entry name" value="1,4-DIHYDROXY-2-NAPHTHOYL-COA THIOESTERASE 1"/>
    <property type="match status" value="1"/>
</dbReference>
<organism evidence="5 6">
    <name type="scientific">Mycolicibacillus koreensis</name>
    <dbReference type="NCBI Taxonomy" id="1069220"/>
    <lineage>
        <taxon>Bacteria</taxon>
        <taxon>Bacillati</taxon>
        <taxon>Actinomycetota</taxon>
        <taxon>Actinomycetes</taxon>
        <taxon>Mycobacteriales</taxon>
        <taxon>Mycobacteriaceae</taxon>
        <taxon>Mycolicibacillus</taxon>
    </lineage>
</organism>
<gene>
    <name evidence="5" type="ORF">B8W67_04245</name>
</gene>
<dbReference type="InterPro" id="IPR006683">
    <property type="entry name" value="Thioestr_dom"/>
</dbReference>
<dbReference type="Pfam" id="PF03061">
    <property type="entry name" value="4HBT"/>
    <property type="match status" value="1"/>
</dbReference>
<dbReference type="SUPFAM" id="SSF54637">
    <property type="entry name" value="Thioesterase/thiol ester dehydrase-isomerase"/>
    <property type="match status" value="1"/>
</dbReference>
<dbReference type="AlphaFoldDB" id="A0AA91SSN3"/>
<dbReference type="NCBIfam" id="TIGR00369">
    <property type="entry name" value="unchar_dom_1"/>
    <property type="match status" value="1"/>
</dbReference>
<protein>
    <recommendedName>
        <fullName evidence="4">Thioesterase domain-containing protein</fullName>
    </recommendedName>
</protein>
<evidence type="ECO:0000256" key="3">
    <source>
        <dbReference type="SAM" id="MobiDB-lite"/>
    </source>
</evidence>
<sequence>MLSESSVARPCRCPEGCSDPRPARRASPVRSAPGLARTRHPRAPRRWCRHNTVHDDASTPGHSVIPPGFSAAFDAEIGLVYTELGPDGARAQLTVHDKLLQPMGLVHGGVYCSMIESMASTAAFSWLADHGGGSVVGVNNNTDFLRSARSGTLYGHATPLHRGRRQQLWVVAIIDDPARPDRLIARGQVRLQNLPGDPA</sequence>
<keyword evidence="6" id="KW-1185">Reference proteome</keyword>
<accession>A0AA91SSN3</accession>